<dbReference type="SMR" id="A0A0F7WLY1"/>
<gene>
    <name evidence="5" type="primary">mcsB</name>
    <name evidence="8" type="ORF">BN1224_CV15_C_01710</name>
    <name evidence="10" type="ORF">BN1224_H12_EO_00070</name>
    <name evidence="11" type="ORF">BN1224_MUL2216_F_02520</name>
    <name evidence="12" type="ORF">BN1224_Panola_K_00260</name>
    <name evidence="14" type="ORF">BN1224_PB1_B_07180</name>
    <name evidence="13" type="ORF">BN1224_U1271_C_05600</name>
    <name evidence="15" type="ORF">BN1224_UZG1_B_00260</name>
    <name evidence="16" type="ORF">BN1224_Wien2_G_03570</name>
    <name evidence="9" type="ORF">CWL029c_E_00250</name>
</gene>
<evidence type="ECO:0000313" key="10">
    <source>
        <dbReference type="EMBL" id="CRI43941.1"/>
    </source>
</evidence>
<accession>A0A0F7WLY1</accession>
<dbReference type="InterPro" id="IPR023660">
    <property type="entry name" value="Arg_Kinase"/>
</dbReference>
<dbReference type="EMBL" id="LN847240">
    <property type="protein sequence ID" value="CRI50749.1"/>
    <property type="molecule type" value="Genomic_DNA"/>
</dbReference>
<dbReference type="InterPro" id="IPR000749">
    <property type="entry name" value="ATP-guanido_PTrfase"/>
</dbReference>
<evidence type="ECO:0000256" key="5">
    <source>
        <dbReference type="HAMAP-Rule" id="MF_00602"/>
    </source>
</evidence>
<dbReference type="PANTHER" id="PTHR11547">
    <property type="entry name" value="ARGININE OR CREATINE KINASE"/>
    <property type="match status" value="1"/>
</dbReference>
<feature type="domain" description="Phosphagen kinase C-terminal" evidence="7">
    <location>
        <begin position="23"/>
        <end position="250"/>
    </location>
</feature>
<dbReference type="PROSITE" id="PS51510">
    <property type="entry name" value="PHOSPHAGEN_KINASE_C"/>
    <property type="match status" value="1"/>
</dbReference>
<dbReference type="SUPFAM" id="SSF55931">
    <property type="entry name" value="Glutamine synthetase/guanido kinase"/>
    <property type="match status" value="1"/>
</dbReference>
<feature type="binding site" evidence="6">
    <location>
        <begin position="26"/>
        <end position="30"/>
    </location>
    <ligand>
        <name>ATP</name>
        <dbReference type="ChEBI" id="CHEBI:30616"/>
    </ligand>
</feature>
<dbReference type="GeneID" id="45050755"/>
<dbReference type="EMBL" id="LN847227">
    <property type="protein sequence ID" value="CRI46197.1"/>
    <property type="molecule type" value="Genomic_DNA"/>
</dbReference>
<reference evidence="9" key="1">
    <citation type="submission" date="2015-05" db="EMBL/GenBank/DDBJ databases">
        <authorList>
            <person name="Rattei Thomas"/>
        </authorList>
    </citation>
    <scope>NUCLEOTIDE SEQUENCE</scope>
    <source>
        <strain evidence="8">CV15</strain>
        <strain evidence="9">CWL029c</strain>
        <strain evidence="10">H12</strain>
        <strain evidence="11">MUL2216</strain>
        <strain evidence="12">Panola</strain>
        <strain evidence="14">PB1</strain>
        <strain evidence="13">U1271</strain>
        <strain evidence="15">UZG1</strain>
        <strain evidence="16">Wien2</strain>
    </source>
</reference>
<dbReference type="RefSeq" id="WP_010883339.1">
    <property type="nucleotide sequence ID" value="NZ_LN846980.1"/>
</dbReference>
<dbReference type="GO" id="GO:0046314">
    <property type="term" value="P:phosphocreatine biosynthetic process"/>
    <property type="evidence" value="ECO:0007669"/>
    <property type="project" value="InterPro"/>
</dbReference>
<dbReference type="GO" id="GO:0005615">
    <property type="term" value="C:extracellular space"/>
    <property type="evidence" value="ECO:0007669"/>
    <property type="project" value="TreeGrafter"/>
</dbReference>
<keyword evidence="3 5" id="KW-0418">Kinase</keyword>
<dbReference type="EMBL" id="LN846999">
    <property type="protein sequence ID" value="CRI38338.1"/>
    <property type="molecule type" value="Genomic_DNA"/>
</dbReference>
<comment type="function">
    <text evidence="5">Catalyzes the specific phosphorylation of arginine residues in proteins.</text>
</comment>
<proteinExistence type="inferred from homology"/>
<evidence type="ECO:0000256" key="4">
    <source>
        <dbReference type="ARBA" id="ARBA00022840"/>
    </source>
</evidence>
<dbReference type="GO" id="GO:0005524">
    <property type="term" value="F:ATP binding"/>
    <property type="evidence" value="ECO:0007669"/>
    <property type="project" value="UniProtKB-UniRule"/>
</dbReference>
<comment type="caution">
    <text evidence="5 6">Lacks conserved residue(s) required for the propagation of feature annotation.</text>
</comment>
<name>A0A0F7WLY1_CHLPN</name>
<dbReference type="EMBL" id="LN847005">
    <property type="protein sequence ID" value="CRI40601.1"/>
    <property type="molecule type" value="Genomic_DNA"/>
</dbReference>
<keyword evidence="1 5" id="KW-0808">Transferase</keyword>
<keyword evidence="2 5" id="KW-0547">Nucleotide-binding</keyword>
<dbReference type="PATRIC" id="fig|83558.13.peg.742"/>
<evidence type="ECO:0000313" key="11">
    <source>
        <dbReference type="EMBL" id="CRI46197.1"/>
    </source>
</evidence>
<dbReference type="PANTHER" id="PTHR11547:SF38">
    <property type="entry name" value="ARGININE KINASE 1-RELATED"/>
    <property type="match status" value="1"/>
</dbReference>
<evidence type="ECO:0000313" key="9">
    <source>
        <dbReference type="EMBL" id="CRI40601.1"/>
    </source>
</evidence>
<dbReference type="HAMAP" id="MF_00602">
    <property type="entry name" value="Prot_Arg_kinase"/>
    <property type="match status" value="1"/>
</dbReference>
<evidence type="ECO:0000313" key="16">
    <source>
        <dbReference type="EMBL" id="CRI53489.1"/>
    </source>
</evidence>
<evidence type="ECO:0000256" key="6">
    <source>
        <dbReference type="PROSITE-ProRule" id="PRU00843"/>
    </source>
</evidence>
<protein>
    <recommendedName>
        <fullName evidence="5">Protein-arginine kinase</fullName>
        <ecNumber evidence="5">2.7.14.1</ecNumber>
    </recommendedName>
</protein>
<evidence type="ECO:0000313" key="13">
    <source>
        <dbReference type="EMBL" id="CRI49620.1"/>
    </source>
</evidence>
<evidence type="ECO:0000313" key="14">
    <source>
        <dbReference type="EMBL" id="CRI50749.1"/>
    </source>
</evidence>
<dbReference type="NCBIfam" id="NF002191">
    <property type="entry name" value="PRK01059.1-1"/>
    <property type="match status" value="1"/>
</dbReference>
<dbReference type="EMBL" id="LN847236">
    <property type="protein sequence ID" value="CRI47327.1"/>
    <property type="molecule type" value="Genomic_DNA"/>
</dbReference>
<comment type="similarity">
    <text evidence="5 6">Belongs to the ATP:guanido phosphotransferase family.</text>
</comment>
<dbReference type="Pfam" id="PF00217">
    <property type="entry name" value="ATP-gua_Ptrans"/>
    <property type="match status" value="1"/>
</dbReference>
<dbReference type="InterPro" id="IPR014746">
    <property type="entry name" value="Gln_synth/guanido_kin_cat_dom"/>
</dbReference>
<organism evidence="9">
    <name type="scientific">Chlamydia pneumoniae</name>
    <name type="common">Chlamydophila pneumoniae</name>
    <dbReference type="NCBI Taxonomy" id="83558"/>
    <lineage>
        <taxon>Bacteria</taxon>
        <taxon>Pseudomonadati</taxon>
        <taxon>Chlamydiota</taxon>
        <taxon>Chlamydiia</taxon>
        <taxon>Chlamydiales</taxon>
        <taxon>Chlamydiaceae</taxon>
        <taxon>Chlamydia/Chlamydophila group</taxon>
        <taxon>Chlamydia</taxon>
    </lineage>
</organism>
<dbReference type="EMBL" id="LN847254">
    <property type="protein sequence ID" value="CRI53489.1"/>
    <property type="molecule type" value="Genomic_DNA"/>
</dbReference>
<dbReference type="OrthoDB" id="18720at2"/>
<evidence type="ECO:0000313" key="15">
    <source>
        <dbReference type="EMBL" id="CRI51877.1"/>
    </source>
</evidence>
<dbReference type="EMBL" id="LN847246">
    <property type="protein sequence ID" value="CRI51877.1"/>
    <property type="molecule type" value="Genomic_DNA"/>
</dbReference>
<feature type="binding site" evidence="6">
    <location>
        <begin position="203"/>
        <end position="208"/>
    </location>
    <ligand>
        <name>ATP</name>
        <dbReference type="ChEBI" id="CHEBI:30616"/>
    </ligand>
</feature>
<keyword evidence="4 5" id="KW-0067">ATP-binding</keyword>
<feature type="binding site" evidence="6">
    <location>
        <begin position="174"/>
        <end position="178"/>
    </location>
    <ligand>
        <name>ATP</name>
        <dbReference type="ChEBI" id="CHEBI:30616"/>
    </ligand>
</feature>
<evidence type="ECO:0000313" key="8">
    <source>
        <dbReference type="EMBL" id="CRI38338.1"/>
    </source>
</evidence>
<evidence type="ECO:0000256" key="3">
    <source>
        <dbReference type="ARBA" id="ARBA00022777"/>
    </source>
</evidence>
<evidence type="ECO:0000256" key="2">
    <source>
        <dbReference type="ARBA" id="ARBA00022741"/>
    </source>
</evidence>
<evidence type="ECO:0000313" key="12">
    <source>
        <dbReference type="EMBL" id="CRI47327.1"/>
    </source>
</evidence>
<dbReference type="Gene3D" id="3.30.590.10">
    <property type="entry name" value="Glutamine synthetase/guanido kinase, catalytic domain"/>
    <property type="match status" value="1"/>
</dbReference>
<dbReference type="AlphaFoldDB" id="A0A0F7WLY1"/>
<dbReference type="InterPro" id="IPR022414">
    <property type="entry name" value="ATP-guanido_PTrfase_cat"/>
</dbReference>
<dbReference type="GO" id="GO:0004111">
    <property type="term" value="F:creatine kinase activity"/>
    <property type="evidence" value="ECO:0007669"/>
    <property type="project" value="InterPro"/>
</dbReference>
<evidence type="ECO:0000256" key="1">
    <source>
        <dbReference type="ARBA" id="ARBA00022679"/>
    </source>
</evidence>
<comment type="catalytic activity">
    <reaction evidence="5">
        <text>L-arginyl-[protein] + ATP = N(omega)-phospho-L-arginyl-[protein] + ADP + H(+)</text>
        <dbReference type="Rhea" id="RHEA:43384"/>
        <dbReference type="Rhea" id="RHEA-COMP:10532"/>
        <dbReference type="Rhea" id="RHEA-COMP:10533"/>
        <dbReference type="ChEBI" id="CHEBI:15378"/>
        <dbReference type="ChEBI" id="CHEBI:29965"/>
        <dbReference type="ChEBI" id="CHEBI:30616"/>
        <dbReference type="ChEBI" id="CHEBI:83226"/>
        <dbReference type="ChEBI" id="CHEBI:456216"/>
        <dbReference type="EC" id="2.7.14.1"/>
    </reaction>
</comment>
<dbReference type="EC" id="2.7.14.1" evidence="5"/>
<dbReference type="GO" id="GO:1990424">
    <property type="term" value="F:protein arginine kinase activity"/>
    <property type="evidence" value="ECO:0007669"/>
    <property type="project" value="UniProtKB-EC"/>
</dbReference>
<dbReference type="EMBL" id="LN847194">
    <property type="protein sequence ID" value="CRI43941.1"/>
    <property type="molecule type" value="Genomic_DNA"/>
</dbReference>
<sequence>MTLPNDLLETLVKRKESPQANKVWPVTTFSLARNLSVSKFLPCLSKEQKLEILQFITSHFNHIEGFGEFIVLPLKDTPLWQKEFLLEHFLLPYDLVGNPEGEALVVSRSGDFLAAINFQDHLVLHGIDFQGNVEKTLDQLVQLDSYLHSKLSFAFSSEFGFLTTNPKNCGTGLKSQCFLHIPALLYSKEFTNLIDEEVEIITSSLLLGVTGFPGNIVVLSNRCSLGLTEELLLSSLRITASKLSVAEVAAKKRLSEENSGDLKNLILRSLGLLTHSCQLELKETLDALSWIQLGIDLGLIKVTENHPLWNPLFWQIRRAHLALQKQAEDSRDLQKDTISHLRASVLKELTKGLSPESF</sequence>
<evidence type="ECO:0000259" key="7">
    <source>
        <dbReference type="PROSITE" id="PS51510"/>
    </source>
</evidence>
<dbReference type="EMBL" id="LN847244">
    <property type="protein sequence ID" value="CRI49620.1"/>
    <property type="molecule type" value="Genomic_DNA"/>
</dbReference>